<name>A0A1A9F567_9GAMM</name>
<accession>A0A1A9F567</accession>
<dbReference type="AlphaFoldDB" id="A0A1A9F567"/>
<evidence type="ECO:0000313" key="1">
    <source>
        <dbReference type="EMBL" id="ANG65367.1"/>
    </source>
</evidence>
<protein>
    <submittedName>
        <fullName evidence="1">Uncharacterized protein</fullName>
    </submittedName>
</protein>
<gene>
    <name evidence="1" type="ORF">A8C75_19595</name>
</gene>
<dbReference type="KEGG" id="mars:A8C75_19595"/>
<reference evidence="2" key="1">
    <citation type="submission" date="2016-05" db="EMBL/GenBank/DDBJ databases">
        <authorList>
            <person name="Baek K."/>
            <person name="Yang S.-J."/>
        </authorList>
    </citation>
    <scope>NUCLEOTIDE SEQUENCE [LARGE SCALE GENOMIC DNA]</scope>
    <source>
        <strain evidence="2">ST58-10</strain>
    </source>
</reference>
<keyword evidence="2" id="KW-1185">Reference proteome</keyword>
<dbReference type="Proteomes" id="UP000078070">
    <property type="component" value="Chromosome"/>
</dbReference>
<reference evidence="1 2" key="2">
    <citation type="journal article" date="2018" name="Int. J. Syst. Evol. Microbiol.">
        <title>Marinobacterium aestuarii sp. nov., a benzene-degrading marine bacterium isolated from estuary sediment.</title>
        <authorList>
            <person name="Bae S.S."/>
            <person name="Jung J."/>
            <person name="Chung D."/>
            <person name="Baek K."/>
        </authorList>
    </citation>
    <scope>NUCLEOTIDE SEQUENCE [LARGE SCALE GENOMIC DNA]</scope>
    <source>
        <strain evidence="1 2">ST58-10</strain>
    </source>
</reference>
<organism evidence="1 2">
    <name type="scientific">Marinobacterium aestuarii</name>
    <dbReference type="NCBI Taxonomy" id="1821621"/>
    <lineage>
        <taxon>Bacteria</taxon>
        <taxon>Pseudomonadati</taxon>
        <taxon>Pseudomonadota</taxon>
        <taxon>Gammaproteobacteria</taxon>
        <taxon>Oceanospirillales</taxon>
        <taxon>Oceanospirillaceae</taxon>
        <taxon>Marinobacterium</taxon>
    </lineage>
</organism>
<dbReference type="EMBL" id="CP015839">
    <property type="protein sequence ID" value="ANG65367.1"/>
    <property type="molecule type" value="Genomic_DNA"/>
</dbReference>
<evidence type="ECO:0000313" key="2">
    <source>
        <dbReference type="Proteomes" id="UP000078070"/>
    </source>
</evidence>
<proteinExistence type="predicted"/>
<sequence length="60" mass="6786">MAVILRNFNIVRITDGKKVVNCTVVTMCTDYAVIKYDGKKYKVPYPIIKEVIGHELLISA</sequence>
<dbReference type="OrthoDB" id="6106673at2"/>